<comment type="function">
    <text evidence="9 10">Involved in unsaturated fatty acids biosynthesis. Catalyzes the dehydration of short chain beta-hydroxyacyl-ACPs and long chain saturated and unsaturated beta-hydroxyacyl-ACPs.</text>
</comment>
<evidence type="ECO:0000256" key="9">
    <source>
        <dbReference type="ARBA" id="ARBA00025049"/>
    </source>
</evidence>
<dbReference type="HOGENOM" id="CLU_078912_3_0_9"/>
<dbReference type="Proteomes" id="UP000001877">
    <property type="component" value="Chromosome"/>
</dbReference>
<protein>
    <recommendedName>
        <fullName evidence="10">3-hydroxyacyl-[acyl-carrier-protein] dehydratase FabZ</fullName>
        <ecNumber evidence="10">4.2.1.59</ecNumber>
    </recommendedName>
    <alternativeName>
        <fullName evidence="10">(3R)-hydroxymyristoyl-[acyl-carrier-protein] dehydratase</fullName>
        <shortName evidence="10">(3R)-hydroxymyristoyl-ACP dehydrase</shortName>
    </alternativeName>
    <alternativeName>
        <fullName evidence="10">Beta-hydroxyacyl-ACP dehydratase</fullName>
    </alternativeName>
</protein>
<dbReference type="PANTHER" id="PTHR30272">
    <property type="entry name" value="3-HYDROXYACYL-[ACYL-CARRIER-PROTEIN] DEHYDRATASE"/>
    <property type="match status" value="1"/>
</dbReference>
<dbReference type="PANTHER" id="PTHR30272:SF1">
    <property type="entry name" value="3-HYDROXYACYL-[ACYL-CARRIER-PROTEIN] DEHYDRATASE"/>
    <property type="match status" value="1"/>
</dbReference>
<dbReference type="STRING" id="358681.BBR47_54220"/>
<dbReference type="GO" id="GO:0006633">
    <property type="term" value="P:fatty acid biosynthetic process"/>
    <property type="evidence" value="ECO:0007669"/>
    <property type="project" value="UniProtKB-UniRule"/>
</dbReference>
<dbReference type="KEGG" id="bbe:BBR47_54220"/>
<dbReference type="GO" id="GO:0019171">
    <property type="term" value="F:(3R)-hydroxyacyl-[acyl-carrier-protein] dehydratase activity"/>
    <property type="evidence" value="ECO:0007669"/>
    <property type="project" value="UniProtKB-EC"/>
</dbReference>
<evidence type="ECO:0000256" key="6">
    <source>
        <dbReference type="ARBA" id="ARBA00022556"/>
    </source>
</evidence>
<dbReference type="RefSeq" id="WP_015893595.1">
    <property type="nucleotide sequence ID" value="NC_012491.1"/>
</dbReference>
<keyword evidence="7 10" id="KW-0443">Lipid metabolism</keyword>
<dbReference type="InterPro" id="IPR029069">
    <property type="entry name" value="HotDog_dom_sf"/>
</dbReference>
<dbReference type="AlphaFoldDB" id="C0Z750"/>
<gene>
    <name evidence="10 11" type="primary">fabZ</name>
    <name evidence="11" type="ordered locus">BBR47_54220</name>
</gene>
<name>C0Z750_BREBN</name>
<evidence type="ECO:0000256" key="3">
    <source>
        <dbReference type="ARBA" id="ARBA00009174"/>
    </source>
</evidence>
<keyword evidence="5 10" id="KW-0444">Lipid biosynthesis</keyword>
<dbReference type="InterPro" id="IPR013114">
    <property type="entry name" value="FabA_FabZ"/>
</dbReference>
<dbReference type="EMBL" id="AP008955">
    <property type="protein sequence ID" value="BAH46399.1"/>
    <property type="molecule type" value="Genomic_DNA"/>
</dbReference>
<sequence>MEIKAPLDIMQIQEIIPHRYPFLLIDKIEELELGKRAVGIKNVTVNEPFFQGHFPGFPVMPGVLIVEALAQVGAVAMLSMEEHQGKIGLFAGIDEFRFKDQVKPGDTLVLEVELTRVRGTVGKGHGRALVNGKVVAEGGLMFALTAGNKTHS</sequence>
<dbReference type="Pfam" id="PF07977">
    <property type="entry name" value="FabA"/>
    <property type="match status" value="1"/>
</dbReference>
<dbReference type="FunFam" id="3.10.129.10:FF:000001">
    <property type="entry name" value="3-hydroxyacyl-[acyl-carrier-protein] dehydratase FabZ"/>
    <property type="match status" value="1"/>
</dbReference>
<dbReference type="GO" id="GO:0016020">
    <property type="term" value="C:membrane"/>
    <property type="evidence" value="ECO:0007669"/>
    <property type="project" value="GOC"/>
</dbReference>
<evidence type="ECO:0000256" key="5">
    <source>
        <dbReference type="ARBA" id="ARBA00022516"/>
    </source>
</evidence>
<organism evidence="11 12">
    <name type="scientific">Brevibacillus brevis (strain 47 / JCM 6285 / NBRC 100599)</name>
    <dbReference type="NCBI Taxonomy" id="358681"/>
    <lineage>
        <taxon>Bacteria</taxon>
        <taxon>Bacillati</taxon>
        <taxon>Bacillota</taxon>
        <taxon>Bacilli</taxon>
        <taxon>Bacillales</taxon>
        <taxon>Paenibacillaceae</taxon>
        <taxon>Brevibacillus</taxon>
    </lineage>
</organism>
<dbReference type="GO" id="GO:0005737">
    <property type="term" value="C:cytoplasm"/>
    <property type="evidence" value="ECO:0007669"/>
    <property type="project" value="UniProtKB-SubCell"/>
</dbReference>
<evidence type="ECO:0000313" key="12">
    <source>
        <dbReference type="Proteomes" id="UP000001877"/>
    </source>
</evidence>
<keyword evidence="12" id="KW-1185">Reference proteome</keyword>
<feature type="active site" evidence="10">
    <location>
        <position position="53"/>
    </location>
</feature>
<evidence type="ECO:0000256" key="1">
    <source>
        <dbReference type="ARBA" id="ARBA00001055"/>
    </source>
</evidence>
<dbReference type="HAMAP" id="MF_00406">
    <property type="entry name" value="FabZ"/>
    <property type="match status" value="1"/>
</dbReference>
<dbReference type="SUPFAM" id="SSF54637">
    <property type="entry name" value="Thioesterase/thiol ester dehydrase-isomerase"/>
    <property type="match status" value="1"/>
</dbReference>
<dbReference type="eggNOG" id="COG0764">
    <property type="taxonomic scope" value="Bacteria"/>
</dbReference>
<comment type="similarity">
    <text evidence="3 10">Belongs to the thioester dehydratase family. FabZ subfamily.</text>
</comment>
<dbReference type="CDD" id="cd01288">
    <property type="entry name" value="FabZ"/>
    <property type="match status" value="1"/>
</dbReference>
<dbReference type="EC" id="4.2.1.59" evidence="10"/>
<accession>C0Z750</accession>
<dbReference type="NCBIfam" id="TIGR01750">
    <property type="entry name" value="fabZ"/>
    <property type="match status" value="1"/>
</dbReference>
<keyword evidence="6 10" id="KW-0441">Lipid A biosynthesis</keyword>
<proteinExistence type="inferred from homology"/>
<evidence type="ECO:0000256" key="4">
    <source>
        <dbReference type="ARBA" id="ARBA00022490"/>
    </source>
</evidence>
<evidence type="ECO:0000313" key="11">
    <source>
        <dbReference type="EMBL" id="BAH46399.1"/>
    </source>
</evidence>
<evidence type="ECO:0000256" key="10">
    <source>
        <dbReference type="HAMAP-Rule" id="MF_00406"/>
    </source>
</evidence>
<keyword evidence="4 10" id="KW-0963">Cytoplasm</keyword>
<evidence type="ECO:0000256" key="7">
    <source>
        <dbReference type="ARBA" id="ARBA00023098"/>
    </source>
</evidence>
<evidence type="ECO:0000256" key="8">
    <source>
        <dbReference type="ARBA" id="ARBA00023239"/>
    </source>
</evidence>
<evidence type="ECO:0000256" key="2">
    <source>
        <dbReference type="ARBA" id="ARBA00004496"/>
    </source>
</evidence>
<comment type="catalytic activity">
    <reaction evidence="1 10">
        <text>a (3R)-hydroxyacyl-[ACP] = a (2E)-enoyl-[ACP] + H2O</text>
        <dbReference type="Rhea" id="RHEA:13097"/>
        <dbReference type="Rhea" id="RHEA-COMP:9925"/>
        <dbReference type="Rhea" id="RHEA-COMP:9945"/>
        <dbReference type="ChEBI" id="CHEBI:15377"/>
        <dbReference type="ChEBI" id="CHEBI:78784"/>
        <dbReference type="ChEBI" id="CHEBI:78827"/>
        <dbReference type="EC" id="4.2.1.59"/>
    </reaction>
</comment>
<dbReference type="Gene3D" id="3.10.129.10">
    <property type="entry name" value="Hotdog Thioesterase"/>
    <property type="match status" value="1"/>
</dbReference>
<reference evidence="11 12" key="1">
    <citation type="submission" date="2005-03" db="EMBL/GenBank/DDBJ databases">
        <title>Brevibacillus brevis strain 47, complete genome.</title>
        <authorList>
            <person name="Hosoyama A."/>
            <person name="Yamada R."/>
            <person name="Hongo Y."/>
            <person name="Terui Y."/>
            <person name="Ankai A."/>
            <person name="Masuyama W."/>
            <person name="Sekiguchi M."/>
            <person name="Takeda T."/>
            <person name="Asano K."/>
            <person name="Ohji S."/>
            <person name="Ichikawa N."/>
            <person name="Narita S."/>
            <person name="Aoki N."/>
            <person name="Miura H."/>
            <person name="Matsushita S."/>
            <person name="Sekigawa T."/>
            <person name="Yamagata H."/>
            <person name="Yoshikawa H."/>
            <person name="Udaka S."/>
            <person name="Tanikawa S."/>
            <person name="Fujita N."/>
        </authorList>
    </citation>
    <scope>NUCLEOTIDE SEQUENCE [LARGE SCALE GENOMIC DNA]</scope>
    <source>
        <strain evidence="12">47 / JCM 6285 / NBRC 100599</strain>
    </source>
</reference>
<dbReference type="InterPro" id="IPR010084">
    <property type="entry name" value="FabZ"/>
</dbReference>
<dbReference type="GO" id="GO:0009245">
    <property type="term" value="P:lipid A biosynthetic process"/>
    <property type="evidence" value="ECO:0007669"/>
    <property type="project" value="UniProtKB-UniRule"/>
</dbReference>
<keyword evidence="8 10" id="KW-0456">Lyase</keyword>
<comment type="subcellular location">
    <subcellularLocation>
        <location evidence="2 10">Cytoplasm</location>
    </subcellularLocation>
</comment>
<dbReference type="NCBIfam" id="NF000582">
    <property type="entry name" value="PRK00006.1"/>
    <property type="match status" value="1"/>
</dbReference>